<keyword evidence="2" id="KW-1185">Reference proteome</keyword>
<proteinExistence type="predicted"/>
<reference evidence="2" key="1">
    <citation type="journal article" date="2019" name="Int. J. Syst. Evol. Microbiol.">
        <title>The Global Catalogue of Microorganisms (GCM) 10K type strain sequencing project: providing services to taxonomists for standard genome sequencing and annotation.</title>
        <authorList>
            <consortium name="The Broad Institute Genomics Platform"/>
            <consortium name="The Broad Institute Genome Sequencing Center for Infectious Disease"/>
            <person name="Wu L."/>
            <person name="Ma J."/>
        </authorList>
    </citation>
    <scope>NUCLEOTIDE SEQUENCE [LARGE SCALE GENOMIC DNA]</scope>
    <source>
        <strain evidence="2">JCM 16924</strain>
    </source>
</reference>
<name>A0ABP7TM28_9ACTN</name>
<comment type="caution">
    <text evidence="1">The sequence shown here is derived from an EMBL/GenBank/DDBJ whole genome shotgun (WGS) entry which is preliminary data.</text>
</comment>
<dbReference type="RefSeq" id="WP_345571174.1">
    <property type="nucleotide sequence ID" value="NZ_BAAAZX010000044.1"/>
</dbReference>
<evidence type="ECO:0000313" key="1">
    <source>
        <dbReference type="EMBL" id="GAA4028340.1"/>
    </source>
</evidence>
<dbReference type="EMBL" id="BAAAZX010000044">
    <property type="protein sequence ID" value="GAA4028340.1"/>
    <property type="molecule type" value="Genomic_DNA"/>
</dbReference>
<protein>
    <submittedName>
        <fullName evidence="1">Uncharacterized protein</fullName>
    </submittedName>
</protein>
<accession>A0ABP7TM28</accession>
<dbReference type="Proteomes" id="UP001500456">
    <property type="component" value="Unassembled WGS sequence"/>
</dbReference>
<sequence>MTKTATCVQCGRDKTIRSRGLCHACHRATSPKETCSLCARPGTVAERRAGQPVCHRCWQRERRKPELCHTCQQARIAVRKTPAGAVICTGCHRKTLPQEPCWACGKLVIPAARTAEGPWCTRCRQHHLAEPCSRCGLTKPVGLRQDDGRPICRACYQHVHPRPLHTCVDCGDARPASRISEDGPLCEKCDDRRAPIVLCPQCGRNRRVGILSTGVCRACARQATPRHPCVNCGRLQLAVYRDEDGKPWCDGCRRADQAQPCTGCGRRALVTARDERGPWCGRCWDSVRPGPLCGDCGTRPSAPVTTGDCTPRCVPCYSAAIVPCTRCATPARAERRWPEGAVCLACVDAVRLTHEQCHRCGQLGGVFRREDNGPLCPECAGVTFSYRCPTCAGMGRLLQGQCLACRGRLVLAEAFTDADGRRCERLEPLAELLERYDNPYSMILYLRRPGGQLIRDMVSGRLPCTHEALDTLRQTTSVQQLRGLLVLAEILEPRNEQLAQLKRDFAHGLEECATTADRVLLARYARWHLMPLAHQHVSRSGFTRFQREHLRRQLSAARLLLDHIRSRGRTFDNITQHLIDRWLIANPTLQHYARPFLLWAATCGLAPAGVAIATSSRHGERAIMNDTDRVLTALRLETDESLPLADRVAGCLVLQYGQSTDRIVNITLAQVHIHPDEPGVLGLQLGCETLWLRPRLSALLQQLVHERRPLSAPLKDQETPYLFPGLRPSRPLSSNTLQRRLQRLGVPSVGKARNGAWLALVGAVHWKMLADLLGAADGTAHSWHKWNGGDRASYVASRLRAAQAPTSPE</sequence>
<organism evidence="1 2">
    <name type="scientific">Streptomyces plumbiresistens</name>
    <dbReference type="NCBI Taxonomy" id="511811"/>
    <lineage>
        <taxon>Bacteria</taxon>
        <taxon>Bacillati</taxon>
        <taxon>Actinomycetota</taxon>
        <taxon>Actinomycetes</taxon>
        <taxon>Kitasatosporales</taxon>
        <taxon>Streptomycetaceae</taxon>
        <taxon>Streptomyces</taxon>
    </lineage>
</organism>
<evidence type="ECO:0000313" key="2">
    <source>
        <dbReference type="Proteomes" id="UP001500456"/>
    </source>
</evidence>
<gene>
    <name evidence="1" type="ORF">GCM10022232_87740</name>
</gene>